<name>A0A3B1AS17_9ZZZZ</name>
<sequence length="238" mass="27605">MKVAILQCDTVLEKLQPQFGDYVDMIQHMFTSIDERFEFDVFDVQHNTYPNNIDAYDFYITTGSKAGVYEDLPWIQTFIDFIRLLDKQRKKLIGICFGHQIIAKALYCKVEKSKKGWGIGVAVNRIVARPDWMENTSDQNKTELNILVSHQDQVMTITSKAVVIAESDFCPYFLVQWNSHFLSIQGHPEWLADYSRARINDRKAVIPAVRINEGLDSLSLELDNALFTRWVMNFLIQK</sequence>
<dbReference type="Pfam" id="PF00117">
    <property type="entry name" value="GATase"/>
    <property type="match status" value="1"/>
</dbReference>
<dbReference type="PANTHER" id="PTHR42695:SF5">
    <property type="entry name" value="GLUTAMINE AMIDOTRANSFERASE YLR126C-RELATED"/>
    <property type="match status" value="1"/>
</dbReference>
<dbReference type="InterPro" id="IPR044992">
    <property type="entry name" value="ChyE-like"/>
</dbReference>
<keyword evidence="2" id="KW-0808">Transferase</keyword>
<organism evidence="2">
    <name type="scientific">hydrothermal vent metagenome</name>
    <dbReference type="NCBI Taxonomy" id="652676"/>
    <lineage>
        <taxon>unclassified sequences</taxon>
        <taxon>metagenomes</taxon>
        <taxon>ecological metagenomes</taxon>
    </lineage>
</organism>
<dbReference type="Gene3D" id="3.40.50.880">
    <property type="match status" value="1"/>
</dbReference>
<keyword evidence="2" id="KW-0315">Glutamine amidotransferase</keyword>
<dbReference type="AlphaFoldDB" id="A0A3B1AS17"/>
<dbReference type="SUPFAM" id="SSF52317">
    <property type="entry name" value="Class I glutamine amidotransferase-like"/>
    <property type="match status" value="1"/>
</dbReference>
<dbReference type="GO" id="GO:0003922">
    <property type="term" value="F:GMP synthase (glutamine-hydrolyzing) activity"/>
    <property type="evidence" value="ECO:0007669"/>
    <property type="project" value="UniProtKB-EC"/>
</dbReference>
<dbReference type="InterPro" id="IPR029062">
    <property type="entry name" value="Class_I_gatase-like"/>
</dbReference>
<dbReference type="PROSITE" id="PS51273">
    <property type="entry name" value="GATASE_TYPE_1"/>
    <property type="match status" value="1"/>
</dbReference>
<dbReference type="GO" id="GO:0005829">
    <property type="term" value="C:cytosol"/>
    <property type="evidence" value="ECO:0007669"/>
    <property type="project" value="TreeGrafter"/>
</dbReference>
<dbReference type="InterPro" id="IPR017926">
    <property type="entry name" value="GATASE"/>
</dbReference>
<protein>
    <submittedName>
        <fullName evidence="2">Glutamine amidotransferase, class I</fullName>
        <ecNumber evidence="2">6.3.5.2</ecNumber>
    </submittedName>
</protein>
<feature type="domain" description="Glutamine amidotransferase" evidence="1">
    <location>
        <begin position="68"/>
        <end position="191"/>
    </location>
</feature>
<dbReference type="PANTHER" id="PTHR42695">
    <property type="entry name" value="GLUTAMINE AMIDOTRANSFERASE YLR126C-RELATED"/>
    <property type="match status" value="1"/>
</dbReference>
<dbReference type="CDD" id="cd01741">
    <property type="entry name" value="GATase1_1"/>
    <property type="match status" value="1"/>
</dbReference>
<reference evidence="2" key="1">
    <citation type="submission" date="2018-06" db="EMBL/GenBank/DDBJ databases">
        <authorList>
            <person name="Zhirakovskaya E."/>
        </authorList>
    </citation>
    <scope>NUCLEOTIDE SEQUENCE</scope>
</reference>
<keyword evidence="2" id="KW-0436">Ligase</keyword>
<dbReference type="EC" id="6.3.5.2" evidence="2"/>
<dbReference type="GO" id="GO:0016740">
    <property type="term" value="F:transferase activity"/>
    <property type="evidence" value="ECO:0007669"/>
    <property type="project" value="UniProtKB-KW"/>
</dbReference>
<accession>A0A3B1AS17</accession>
<proteinExistence type="predicted"/>
<gene>
    <name evidence="2" type="ORF">MNBD_GAMMA21-1161</name>
</gene>
<dbReference type="EMBL" id="UOFR01000040">
    <property type="protein sequence ID" value="VAW96764.1"/>
    <property type="molecule type" value="Genomic_DNA"/>
</dbReference>
<evidence type="ECO:0000313" key="2">
    <source>
        <dbReference type="EMBL" id="VAW96764.1"/>
    </source>
</evidence>
<evidence type="ECO:0000259" key="1">
    <source>
        <dbReference type="Pfam" id="PF00117"/>
    </source>
</evidence>